<sequence>MLRDVAGLRGTRNTLLEEIVAAFLHTLAHHVKNRTIGGFFLRSGETVSRNFNSCLLAVVKLHQLLLKKPEPIPEDCTDFRWKHFKNCLGALDGTHVKVSVPTKLKGRGCIIDIELGLTKDDNRKMVQCKKQQYDAHCKDSPDAKGLYGIAFPHFDTLAAIYGKDIATGGAKGLGEAVSNMEKEIVLGEECQVVEEDRMSMDTPRRSLDSRNSVDSTSSSSKRRKKDKRYQ</sequence>
<organism evidence="3 4">
    <name type="scientific">Panicum miliaceum</name>
    <name type="common">Proso millet</name>
    <name type="synonym">Broomcorn millet</name>
    <dbReference type="NCBI Taxonomy" id="4540"/>
    <lineage>
        <taxon>Eukaryota</taxon>
        <taxon>Viridiplantae</taxon>
        <taxon>Streptophyta</taxon>
        <taxon>Embryophyta</taxon>
        <taxon>Tracheophyta</taxon>
        <taxon>Spermatophyta</taxon>
        <taxon>Magnoliopsida</taxon>
        <taxon>Liliopsida</taxon>
        <taxon>Poales</taxon>
        <taxon>Poaceae</taxon>
        <taxon>PACMAD clade</taxon>
        <taxon>Panicoideae</taxon>
        <taxon>Panicodae</taxon>
        <taxon>Paniceae</taxon>
        <taxon>Panicinae</taxon>
        <taxon>Panicum</taxon>
        <taxon>Panicum sect. Panicum</taxon>
    </lineage>
</organism>
<feature type="compositionally biased region" description="Low complexity" evidence="1">
    <location>
        <begin position="209"/>
        <end position="219"/>
    </location>
</feature>
<dbReference type="Pfam" id="PF26138">
    <property type="entry name" value="DUF8040"/>
    <property type="match status" value="1"/>
</dbReference>
<evidence type="ECO:0000313" key="4">
    <source>
        <dbReference type="Proteomes" id="UP000275267"/>
    </source>
</evidence>
<feature type="compositionally biased region" description="Basic residues" evidence="1">
    <location>
        <begin position="220"/>
        <end position="230"/>
    </location>
</feature>
<dbReference type="EMBL" id="PQIB02000010">
    <property type="protein sequence ID" value="RLM93446.1"/>
    <property type="molecule type" value="Genomic_DNA"/>
</dbReference>
<reference evidence="4" key="1">
    <citation type="journal article" date="2019" name="Nat. Commun.">
        <title>The genome of broomcorn millet.</title>
        <authorList>
            <person name="Zou C."/>
            <person name="Miki D."/>
            <person name="Li D."/>
            <person name="Tang Q."/>
            <person name="Xiao L."/>
            <person name="Rajput S."/>
            <person name="Deng P."/>
            <person name="Jia W."/>
            <person name="Huang R."/>
            <person name="Zhang M."/>
            <person name="Sun Y."/>
            <person name="Hu J."/>
            <person name="Fu X."/>
            <person name="Schnable P.S."/>
            <person name="Li F."/>
            <person name="Zhang H."/>
            <person name="Feng B."/>
            <person name="Zhu X."/>
            <person name="Liu R."/>
            <person name="Schnable J.C."/>
            <person name="Zhu J.-K."/>
            <person name="Zhang H."/>
        </authorList>
    </citation>
    <scope>NUCLEOTIDE SEQUENCE [LARGE SCALE GENOMIC DNA]</scope>
</reference>
<dbReference type="PANTHER" id="PTHR46250:SF15">
    <property type="entry name" value="OS01G0523800 PROTEIN"/>
    <property type="match status" value="1"/>
</dbReference>
<evidence type="ECO:0000256" key="1">
    <source>
        <dbReference type="SAM" id="MobiDB-lite"/>
    </source>
</evidence>
<evidence type="ECO:0000313" key="3">
    <source>
        <dbReference type="EMBL" id="RLM93446.1"/>
    </source>
</evidence>
<dbReference type="PANTHER" id="PTHR46250">
    <property type="entry name" value="MYB/SANT-LIKE DNA-BINDING DOMAIN PROTEIN-RELATED"/>
    <property type="match status" value="1"/>
</dbReference>
<feature type="region of interest" description="Disordered" evidence="1">
    <location>
        <begin position="195"/>
        <end position="230"/>
    </location>
</feature>
<name>A0A3L6R321_PANMI</name>
<keyword evidence="4" id="KW-1185">Reference proteome</keyword>
<comment type="caution">
    <text evidence="3">The sequence shown here is derived from an EMBL/GenBank/DDBJ whole genome shotgun (WGS) entry which is preliminary data.</text>
</comment>
<dbReference type="OrthoDB" id="693592at2759"/>
<proteinExistence type="predicted"/>
<evidence type="ECO:0000259" key="2">
    <source>
        <dbReference type="Pfam" id="PF26138"/>
    </source>
</evidence>
<accession>A0A3L6R321</accession>
<dbReference type="AlphaFoldDB" id="A0A3L6R321"/>
<dbReference type="Proteomes" id="UP000275267">
    <property type="component" value="Unassembled WGS sequence"/>
</dbReference>
<gene>
    <name evidence="3" type="ORF">C2845_PM08G13100</name>
</gene>
<feature type="compositionally biased region" description="Basic and acidic residues" evidence="1">
    <location>
        <begin position="195"/>
        <end position="208"/>
    </location>
</feature>
<protein>
    <recommendedName>
        <fullName evidence="2">DUF8040 domain-containing protein</fullName>
    </recommendedName>
</protein>
<dbReference type="InterPro" id="IPR058353">
    <property type="entry name" value="DUF8040"/>
</dbReference>
<feature type="domain" description="DUF8040" evidence="2">
    <location>
        <begin position="2"/>
        <end position="60"/>
    </location>
</feature>